<protein>
    <submittedName>
        <fullName evidence="10">Glyceraldehyde 3-phosphate dehydrogenase</fullName>
        <ecNumber evidence="10">1.2.1.12</ecNumber>
    </submittedName>
</protein>
<evidence type="ECO:0000256" key="6">
    <source>
        <dbReference type="PIRSR" id="PIRSR000149-3"/>
    </source>
</evidence>
<dbReference type="GO" id="GO:0006006">
    <property type="term" value="P:glucose metabolic process"/>
    <property type="evidence" value="ECO:0007669"/>
    <property type="project" value="InterPro"/>
</dbReference>
<sequence length="336" mass="36986">MKKTKIGINGFGRIGRTLFRLLDGHPNLNVVAINDLADARTLSHLLKYDSIHGVFGAEVGYEKNQILVNGNGINLTNHTSPAEIQWSDYEVDLVVECTGKFKTKESLAPHLANGAKKVILSAPPADEDIKMVVLGINEDILNKEDTIISNASCTTNNAAPMIKIIDELCGIEQAYITTIHSYTSDQSLHDQPHHDLRRARAAAQSIVPTTTGAAKALTKIFPHLAEVIGGCGIRVPVPNGSLTDITFNVKNETSIDEINSIFKEKAHKELKNILLYTEDPIVSIDINNSYHSCTFDSMMTSVIGKMVKIIGWYDNETGYSSRLVDLMQLLVQKKYI</sequence>
<dbReference type="AlphaFoldDB" id="G0L1L1"/>
<dbReference type="EMBL" id="FP476056">
    <property type="protein sequence ID" value="CAZ94778.1"/>
    <property type="molecule type" value="Genomic_DNA"/>
</dbReference>
<evidence type="ECO:0000256" key="2">
    <source>
        <dbReference type="ARBA" id="ARBA00011881"/>
    </source>
</evidence>
<feature type="binding site" evidence="5">
    <location>
        <begin position="152"/>
        <end position="154"/>
    </location>
    <ligand>
        <name>D-glyceraldehyde 3-phosphate</name>
        <dbReference type="ChEBI" id="CHEBI:59776"/>
    </ligand>
</feature>
<evidence type="ECO:0000256" key="3">
    <source>
        <dbReference type="ARBA" id="ARBA00023002"/>
    </source>
</evidence>
<dbReference type="InterPro" id="IPR020829">
    <property type="entry name" value="GlycerAld_3-P_DH_cat"/>
</dbReference>
<name>G0L1L1_ZOBGA</name>
<evidence type="ECO:0000256" key="5">
    <source>
        <dbReference type="PIRSR" id="PIRSR000149-2"/>
    </source>
</evidence>
<evidence type="ECO:0000256" key="4">
    <source>
        <dbReference type="PIRSR" id="PIRSR000149-1"/>
    </source>
</evidence>
<dbReference type="GO" id="GO:0004365">
    <property type="term" value="F:glyceraldehyde-3-phosphate dehydrogenase (NAD+) (phosphorylating) activity"/>
    <property type="evidence" value="ECO:0007669"/>
    <property type="project" value="UniProtKB-EC"/>
</dbReference>
<dbReference type="InterPro" id="IPR020831">
    <property type="entry name" value="GlycerAld/Erythrose_P_DH"/>
</dbReference>
<feature type="active site" description="Nucleophile" evidence="4">
    <location>
        <position position="153"/>
    </location>
</feature>
<feature type="domain" description="Glyceraldehyde 3-phosphate dehydrogenase NAD(P) binding" evidence="9">
    <location>
        <begin position="4"/>
        <end position="153"/>
    </location>
</feature>
<dbReference type="RefSeq" id="WP_013992090.1">
    <property type="nucleotide sequence ID" value="NC_015844.1"/>
</dbReference>
<feature type="binding site" evidence="6">
    <location>
        <position position="121"/>
    </location>
    <ligand>
        <name>NAD(+)</name>
        <dbReference type="ChEBI" id="CHEBI:57540"/>
    </ligand>
</feature>
<dbReference type="SUPFAM" id="SSF51735">
    <property type="entry name" value="NAD(P)-binding Rossmann-fold domains"/>
    <property type="match status" value="1"/>
</dbReference>
<evidence type="ECO:0000256" key="1">
    <source>
        <dbReference type="ARBA" id="ARBA00007406"/>
    </source>
</evidence>
<dbReference type="CDD" id="cd18126">
    <property type="entry name" value="GAPDH_I_C"/>
    <property type="match status" value="1"/>
</dbReference>
<dbReference type="HOGENOM" id="CLU_030140_0_2_10"/>
<dbReference type="STRING" id="63186.ZOBELLIA_712"/>
<dbReference type="InterPro" id="IPR006424">
    <property type="entry name" value="Glyceraldehyde-3-P_DH_1"/>
</dbReference>
<feature type="binding site" evidence="6">
    <location>
        <position position="315"/>
    </location>
    <ligand>
        <name>NAD(+)</name>
        <dbReference type="ChEBI" id="CHEBI:57540"/>
    </ligand>
</feature>
<feature type="binding site" evidence="5">
    <location>
        <begin position="211"/>
        <end position="212"/>
    </location>
    <ligand>
        <name>D-glyceraldehyde 3-phosphate</name>
        <dbReference type="ChEBI" id="CHEBI:59776"/>
    </ligand>
</feature>
<accession>G0L1L1</accession>
<dbReference type="FunFam" id="3.40.50.720:FF:000001">
    <property type="entry name" value="Glyceraldehyde-3-phosphate dehydrogenase"/>
    <property type="match status" value="1"/>
</dbReference>
<dbReference type="InterPro" id="IPR036291">
    <property type="entry name" value="NAD(P)-bd_dom_sf"/>
</dbReference>
<dbReference type="SMART" id="SM00846">
    <property type="entry name" value="Gp_dh_N"/>
    <property type="match status" value="1"/>
</dbReference>
<proteinExistence type="inferred from homology"/>
<feature type="binding site" evidence="6">
    <location>
        <position position="35"/>
    </location>
    <ligand>
        <name>NAD(+)</name>
        <dbReference type="ChEBI" id="CHEBI:57540"/>
    </ligand>
</feature>
<comment type="subunit">
    <text evidence="2">Homotetramer.</text>
</comment>
<dbReference type="Pfam" id="PF02800">
    <property type="entry name" value="Gp_dh_C"/>
    <property type="match status" value="1"/>
</dbReference>
<comment type="similarity">
    <text evidence="1 8">Belongs to the glyceraldehyde-3-phosphate dehydrogenase family.</text>
</comment>
<dbReference type="EC" id="1.2.1.12" evidence="10"/>
<dbReference type="InterPro" id="IPR020828">
    <property type="entry name" value="GlycerAld_3-P_DH_NAD(P)-bd"/>
</dbReference>
<dbReference type="KEGG" id="zga:ZOBELLIA_712"/>
<keyword evidence="11" id="KW-1185">Reference proteome</keyword>
<dbReference type="CDD" id="cd05214">
    <property type="entry name" value="GAPDH_I_N"/>
    <property type="match status" value="1"/>
</dbReference>
<dbReference type="SUPFAM" id="SSF55347">
    <property type="entry name" value="Glyceraldehyde-3-phosphate dehydrogenase-like, C-terminal domain"/>
    <property type="match status" value="1"/>
</dbReference>
<keyword evidence="6" id="KW-0547">Nucleotide-binding</keyword>
<feature type="site" description="Activates thiol group during catalysis" evidence="7">
    <location>
        <position position="180"/>
    </location>
</feature>
<dbReference type="PANTHER" id="PTHR43148">
    <property type="entry name" value="GLYCERALDEHYDE-3-PHOSPHATE DEHYDROGENASE 2"/>
    <property type="match status" value="1"/>
</dbReference>
<feature type="binding site" evidence="5">
    <location>
        <position position="183"/>
    </location>
    <ligand>
        <name>D-glyceraldehyde 3-phosphate</name>
        <dbReference type="ChEBI" id="CHEBI:59776"/>
    </ligand>
</feature>
<dbReference type="FunFam" id="3.30.360.10:FF:000002">
    <property type="entry name" value="Glyceraldehyde-3-phosphate dehydrogenase"/>
    <property type="match status" value="1"/>
</dbReference>
<dbReference type="PIRSF" id="PIRSF000149">
    <property type="entry name" value="GAP_DH"/>
    <property type="match status" value="1"/>
</dbReference>
<evidence type="ECO:0000256" key="8">
    <source>
        <dbReference type="RuleBase" id="RU000397"/>
    </source>
</evidence>
<dbReference type="PRINTS" id="PR00078">
    <property type="entry name" value="G3PDHDRGNASE"/>
</dbReference>
<evidence type="ECO:0000259" key="9">
    <source>
        <dbReference type="SMART" id="SM00846"/>
    </source>
</evidence>
<reference evidence="10 11" key="2">
    <citation type="journal article" date="2012" name="Environ. Microbiol.">
        <title>Characterization of the first alginolytic operons in a marine bacterium: from their emergence in marine Flavobacteriia to their independent transfers to marine Proteobacteria and human gut Bacteroides.</title>
        <authorList>
            <person name="Thomas F."/>
            <person name="Barbeyron T."/>
            <person name="Tonon T."/>
            <person name="Genicot S."/>
            <person name="Czjzek M."/>
            <person name="Michel G."/>
        </authorList>
    </citation>
    <scope>NUCLEOTIDE SEQUENCE [LARGE SCALE GENOMIC DNA]</scope>
    <source>
        <strain evidence="11">DSM 12802 / CCUG 47099 / CIP 106680 / NCIMB 13871 / Dsij</strain>
    </source>
</reference>
<dbReference type="PATRIC" id="fig|63186.3.peg.701"/>
<dbReference type="GO" id="GO:0051287">
    <property type="term" value="F:NAD binding"/>
    <property type="evidence" value="ECO:0007669"/>
    <property type="project" value="InterPro"/>
</dbReference>
<dbReference type="Gene3D" id="3.40.50.720">
    <property type="entry name" value="NAD(P)-binding Rossmann-like Domain"/>
    <property type="match status" value="1"/>
</dbReference>
<reference evidence="11" key="1">
    <citation type="submission" date="2009-07" db="EMBL/GenBank/DDBJ databases">
        <title>Complete genome sequence of Zobellia galactanivorans Dsij.</title>
        <authorList>
            <consortium name="Genoscope - CEA"/>
        </authorList>
    </citation>
    <scope>NUCLEOTIDE SEQUENCE [LARGE SCALE GENOMIC DNA]</scope>
    <source>
        <strain evidence="11">DSM 12802 / CCUG 47099 / CIP 106680 / NCIMB 13871 / Dsij</strain>
    </source>
</reference>
<evidence type="ECO:0000313" key="11">
    <source>
        <dbReference type="Proteomes" id="UP000008898"/>
    </source>
</evidence>
<dbReference type="NCBIfam" id="TIGR01534">
    <property type="entry name" value="GAPDH-I"/>
    <property type="match status" value="1"/>
</dbReference>
<dbReference type="Proteomes" id="UP000008898">
    <property type="component" value="Chromosome"/>
</dbReference>
<evidence type="ECO:0000313" key="10">
    <source>
        <dbReference type="EMBL" id="CAZ94778.1"/>
    </source>
</evidence>
<dbReference type="GO" id="GO:0050661">
    <property type="term" value="F:NADP binding"/>
    <property type="evidence" value="ECO:0007669"/>
    <property type="project" value="InterPro"/>
</dbReference>
<dbReference type="OrthoDB" id="9803304at2"/>
<evidence type="ECO:0000256" key="7">
    <source>
        <dbReference type="PIRSR" id="PIRSR000149-4"/>
    </source>
</evidence>
<gene>
    <name evidence="10" type="primary">gapC</name>
    <name evidence="10" type="ordered locus">zobellia_712</name>
</gene>
<dbReference type="Gene3D" id="3.30.360.10">
    <property type="entry name" value="Dihydrodipicolinate Reductase, domain 2"/>
    <property type="match status" value="1"/>
</dbReference>
<feature type="binding site" evidence="5">
    <location>
        <position position="234"/>
    </location>
    <ligand>
        <name>D-glyceraldehyde 3-phosphate</name>
        <dbReference type="ChEBI" id="CHEBI:59776"/>
    </ligand>
</feature>
<keyword evidence="6" id="KW-0520">NAD</keyword>
<organism evidence="10 11">
    <name type="scientific">Zobellia galactanivorans (strain DSM 12802 / CCUG 47099 / CIP 106680 / NCIMB 13871 / Dsij)</name>
    <dbReference type="NCBI Taxonomy" id="63186"/>
    <lineage>
        <taxon>Bacteria</taxon>
        <taxon>Pseudomonadati</taxon>
        <taxon>Bacteroidota</taxon>
        <taxon>Flavobacteriia</taxon>
        <taxon>Flavobacteriales</taxon>
        <taxon>Flavobacteriaceae</taxon>
        <taxon>Zobellia</taxon>
    </lineage>
</organism>
<feature type="binding site" evidence="6">
    <location>
        <begin position="13"/>
        <end position="14"/>
    </location>
    <ligand>
        <name>NAD(+)</name>
        <dbReference type="ChEBI" id="CHEBI:57540"/>
    </ligand>
</feature>
<keyword evidence="3 10" id="KW-0560">Oxidoreductase</keyword>
<dbReference type="Pfam" id="PF00044">
    <property type="entry name" value="Gp_dh_N"/>
    <property type="match status" value="1"/>
</dbReference>